<dbReference type="FunFam" id="2.40.50.100:FF:000003">
    <property type="entry name" value="Acetyl-CoA carboxylase biotin carboxyl carrier protein"/>
    <property type="match status" value="1"/>
</dbReference>
<dbReference type="InterPro" id="IPR050709">
    <property type="entry name" value="Biotin_Carboxyl_Carrier/Decarb"/>
</dbReference>
<dbReference type="InterPro" id="IPR011053">
    <property type="entry name" value="Single_hybrid_motif"/>
</dbReference>
<organism evidence="4 5">
    <name type="scientific">Catenisphaera adipataccumulans</name>
    <dbReference type="NCBI Taxonomy" id="700500"/>
    <lineage>
        <taxon>Bacteria</taxon>
        <taxon>Bacillati</taxon>
        <taxon>Bacillota</taxon>
        <taxon>Erysipelotrichia</taxon>
        <taxon>Erysipelotrichales</taxon>
        <taxon>Erysipelotrichaceae</taxon>
        <taxon>Catenisphaera</taxon>
    </lineage>
</organism>
<dbReference type="PROSITE" id="PS50968">
    <property type="entry name" value="BIOTINYL_LIPOYL"/>
    <property type="match status" value="1"/>
</dbReference>
<dbReference type="InterPro" id="IPR001882">
    <property type="entry name" value="Biotin_BS"/>
</dbReference>
<reference evidence="4 5" key="1">
    <citation type="submission" date="2020-08" db="EMBL/GenBank/DDBJ databases">
        <title>Genomic Encyclopedia of Type Strains, Phase IV (KMG-IV): sequencing the most valuable type-strain genomes for metagenomic binning, comparative biology and taxonomic classification.</title>
        <authorList>
            <person name="Goeker M."/>
        </authorList>
    </citation>
    <scope>NUCLEOTIDE SEQUENCE [LARGE SCALE GENOMIC DNA]</scope>
    <source>
        <strain evidence="4 5">DSM 25799</strain>
    </source>
</reference>
<comment type="caution">
    <text evidence="4">The sequence shown here is derived from an EMBL/GenBank/DDBJ whole genome shotgun (WGS) entry which is preliminary data.</text>
</comment>
<keyword evidence="1" id="KW-0092">Biotin</keyword>
<evidence type="ECO:0000256" key="2">
    <source>
        <dbReference type="SAM" id="MobiDB-lite"/>
    </source>
</evidence>
<dbReference type="Proteomes" id="UP000539953">
    <property type="component" value="Unassembled WGS sequence"/>
</dbReference>
<dbReference type="EMBL" id="JACHHK010000006">
    <property type="protein sequence ID" value="MBB5183568.1"/>
    <property type="molecule type" value="Genomic_DNA"/>
</dbReference>
<feature type="region of interest" description="Disordered" evidence="2">
    <location>
        <begin position="27"/>
        <end position="61"/>
    </location>
</feature>
<feature type="compositionally biased region" description="Low complexity" evidence="2">
    <location>
        <begin position="42"/>
        <end position="57"/>
    </location>
</feature>
<gene>
    <name evidence="4" type="ORF">HNQ47_001603</name>
</gene>
<sequence>MKYIVTLNGKKYEVEVEKGEATAVYAGPAEPVAPKQNVKQEAPAPKAAAPAAPAGAGDPIKSPMPGTILEVKVSSGQSVKAGDILFILEAMKMENEIVAPKDGTITSVTVAKGAAVETDAVLATIQ</sequence>
<dbReference type="PROSITE" id="PS00188">
    <property type="entry name" value="BIOTIN"/>
    <property type="match status" value="1"/>
</dbReference>
<dbReference type="PANTHER" id="PTHR45266">
    <property type="entry name" value="OXALOACETATE DECARBOXYLASE ALPHA CHAIN"/>
    <property type="match status" value="1"/>
</dbReference>
<evidence type="ECO:0000256" key="1">
    <source>
        <dbReference type="ARBA" id="ARBA00023267"/>
    </source>
</evidence>
<evidence type="ECO:0000313" key="4">
    <source>
        <dbReference type="EMBL" id="MBB5183568.1"/>
    </source>
</evidence>
<dbReference type="PANTHER" id="PTHR45266:SF3">
    <property type="entry name" value="OXALOACETATE DECARBOXYLASE ALPHA CHAIN"/>
    <property type="match status" value="1"/>
</dbReference>
<feature type="domain" description="Lipoyl-binding" evidence="3">
    <location>
        <begin position="53"/>
        <end position="126"/>
    </location>
</feature>
<dbReference type="CDD" id="cd06850">
    <property type="entry name" value="biotinyl_domain"/>
    <property type="match status" value="1"/>
</dbReference>
<name>A0A7W8CXS4_9FIRM</name>
<dbReference type="RefSeq" id="WP_183328867.1">
    <property type="nucleotide sequence ID" value="NZ_JACHHK010000006.1"/>
</dbReference>
<evidence type="ECO:0000259" key="3">
    <source>
        <dbReference type="PROSITE" id="PS50968"/>
    </source>
</evidence>
<dbReference type="Pfam" id="PF00364">
    <property type="entry name" value="Biotin_lipoyl"/>
    <property type="match status" value="1"/>
</dbReference>
<evidence type="ECO:0000313" key="5">
    <source>
        <dbReference type="Proteomes" id="UP000539953"/>
    </source>
</evidence>
<dbReference type="InterPro" id="IPR000089">
    <property type="entry name" value="Biotin_lipoyl"/>
</dbReference>
<keyword evidence="5" id="KW-1185">Reference proteome</keyword>
<dbReference type="Gene3D" id="2.40.50.100">
    <property type="match status" value="1"/>
</dbReference>
<dbReference type="AlphaFoldDB" id="A0A7W8CXS4"/>
<dbReference type="SUPFAM" id="SSF51230">
    <property type="entry name" value="Single hybrid motif"/>
    <property type="match status" value="1"/>
</dbReference>
<protein>
    <submittedName>
        <fullName evidence="4">Biotin carboxyl carrier protein</fullName>
    </submittedName>
</protein>
<proteinExistence type="predicted"/>
<accession>A0A7W8CXS4</accession>